<reference evidence="2 3" key="1">
    <citation type="submission" date="2014-04" db="EMBL/GenBank/DDBJ databases">
        <title>Evolutionary Origins and Diversification of the Mycorrhizal Mutualists.</title>
        <authorList>
            <consortium name="DOE Joint Genome Institute"/>
            <consortium name="Mycorrhizal Genomics Consortium"/>
            <person name="Kohler A."/>
            <person name="Kuo A."/>
            <person name="Nagy L.G."/>
            <person name="Floudas D."/>
            <person name="Copeland A."/>
            <person name="Barry K.W."/>
            <person name="Cichocki N."/>
            <person name="Veneault-Fourrey C."/>
            <person name="LaButti K."/>
            <person name="Lindquist E.A."/>
            <person name="Lipzen A."/>
            <person name="Lundell T."/>
            <person name="Morin E."/>
            <person name="Murat C."/>
            <person name="Riley R."/>
            <person name="Ohm R."/>
            <person name="Sun H."/>
            <person name="Tunlid A."/>
            <person name="Henrissat B."/>
            <person name="Grigoriev I.V."/>
            <person name="Hibbett D.S."/>
            <person name="Martin F."/>
        </authorList>
    </citation>
    <scope>NUCLEOTIDE SEQUENCE [LARGE SCALE GENOMIC DNA]</scope>
    <source>
        <strain evidence="2 3">Koide BX008</strain>
    </source>
</reference>
<keyword evidence="3" id="KW-1185">Reference proteome</keyword>
<feature type="chain" id="PRO_5002170248" evidence="1">
    <location>
        <begin position="21"/>
        <end position="237"/>
    </location>
</feature>
<organism evidence="2 3">
    <name type="scientific">Amanita muscaria (strain Koide BX008)</name>
    <dbReference type="NCBI Taxonomy" id="946122"/>
    <lineage>
        <taxon>Eukaryota</taxon>
        <taxon>Fungi</taxon>
        <taxon>Dikarya</taxon>
        <taxon>Basidiomycota</taxon>
        <taxon>Agaricomycotina</taxon>
        <taxon>Agaricomycetes</taxon>
        <taxon>Agaricomycetidae</taxon>
        <taxon>Agaricales</taxon>
        <taxon>Pluteineae</taxon>
        <taxon>Amanitaceae</taxon>
        <taxon>Amanita</taxon>
    </lineage>
</organism>
<evidence type="ECO:0000313" key="2">
    <source>
        <dbReference type="EMBL" id="KIL62392.1"/>
    </source>
</evidence>
<evidence type="ECO:0000313" key="3">
    <source>
        <dbReference type="Proteomes" id="UP000054549"/>
    </source>
</evidence>
<feature type="signal peptide" evidence="1">
    <location>
        <begin position="1"/>
        <end position="20"/>
    </location>
</feature>
<dbReference type="Proteomes" id="UP000054549">
    <property type="component" value="Unassembled WGS sequence"/>
</dbReference>
<accession>A0A0C2WLD3</accession>
<name>A0A0C2WLD3_AMAMK</name>
<dbReference type="HOGENOM" id="CLU_100316_0_0_1"/>
<dbReference type="InParanoid" id="A0A0C2WLD3"/>
<gene>
    <name evidence="2" type="ORF">M378DRAFT_81305</name>
</gene>
<evidence type="ECO:0000256" key="1">
    <source>
        <dbReference type="SAM" id="SignalP"/>
    </source>
</evidence>
<sequence length="237" mass="25908">MYPFITFLSVLLSGVTFVLAQSACSSPEVTVNLRVEGYWDTFYEGPVTTCGHDVTTPSGGTHRCDGTNNGAQLSPSPTVTGVLDTAAGLWNFTWDGTYDIKVDDFNVTAINGHQRVWSPFVNWGFVSINGCQVPLKTGDSVLWIQLRPDIKSVLKLDGPNTVVANEPFKLTVMDGFRHLPVEGATIRNHGTSDKDGHITLTLADQGIYKLKAEKQDAIRSNAVWIQVLPQEDKPKEG</sequence>
<proteinExistence type="predicted"/>
<protein>
    <submittedName>
        <fullName evidence="2">Uncharacterized protein</fullName>
    </submittedName>
</protein>
<keyword evidence="1" id="KW-0732">Signal</keyword>
<dbReference type="EMBL" id="KN818271">
    <property type="protein sequence ID" value="KIL62392.1"/>
    <property type="molecule type" value="Genomic_DNA"/>
</dbReference>
<dbReference type="OrthoDB" id="10007757at2759"/>
<dbReference type="AlphaFoldDB" id="A0A0C2WLD3"/>